<feature type="chain" id="PRO_5026269658" description="DUF885 domain-containing protein" evidence="1">
    <location>
        <begin position="20"/>
        <end position="426"/>
    </location>
</feature>
<sequence length="426" mass="47630">MRFLAAALFALAVSACAQRAEPDLNPLAERYVRMSLEIGTHEEGYIDAYFGPPEWKTEAEANPRSIADLKTVADTLHADLETALTQANDELVQRRARTLAAYVSSARFRLDMMEGVRVPFADEAERLFALRPDNRPLEEYDAALARVEALVPGNGPLYQRVSAFSNRYIVPRDRAEAVMQAAIAECRRRTAEHIDLPEGERFEMEFVSNQPWGAYNWYQGNNHSLIQVNTDLPLKISSAIGYGCHEGYPGHHVQGINAEKLYRENGWVEYSIMPLFSPQGPLNEGGGNYGEELAFPGDERVQFEREVLFPLAGLDPATADAYYALSAATNELEGAGRTITAMYLDGEIDRARAIELLQRYEASAPANAAKSLEFADHYRSYIINYSSGLEVVRNYAIRVGDDDQNARWEAYESILTQPTLPSDLMQ</sequence>
<feature type="signal peptide" evidence="1">
    <location>
        <begin position="1"/>
        <end position="19"/>
    </location>
</feature>
<dbReference type="Proteomes" id="UP000431269">
    <property type="component" value="Chromosome"/>
</dbReference>
<dbReference type="PROSITE" id="PS51257">
    <property type="entry name" value="PROKAR_LIPOPROTEIN"/>
    <property type="match status" value="1"/>
</dbReference>
<evidence type="ECO:0008006" key="4">
    <source>
        <dbReference type="Google" id="ProtNLM"/>
    </source>
</evidence>
<reference evidence="3" key="1">
    <citation type="submission" date="2019-12" db="EMBL/GenBank/DDBJ databases">
        <title>Complete genome of Terracaulis silvestris 0127_4.</title>
        <authorList>
            <person name="Vieira S."/>
            <person name="Riedel T."/>
            <person name="Sproer C."/>
            <person name="Pascual J."/>
            <person name="Boedeker C."/>
            <person name="Overmann J."/>
        </authorList>
    </citation>
    <scope>NUCLEOTIDE SEQUENCE [LARGE SCALE GENOMIC DNA]</scope>
    <source>
        <strain evidence="3">0127_4</strain>
    </source>
</reference>
<accession>A0A6I6MQY2</accession>
<dbReference type="KEGG" id="tsv:DSM104635_00808"/>
<evidence type="ECO:0000313" key="2">
    <source>
        <dbReference type="EMBL" id="QGZ93992.1"/>
    </source>
</evidence>
<gene>
    <name evidence="2" type="ORF">DSM104635_00808</name>
</gene>
<dbReference type="AlphaFoldDB" id="A0A6I6MQY2"/>
<proteinExistence type="predicted"/>
<dbReference type="RefSeq" id="WP_158764966.1">
    <property type="nucleotide sequence ID" value="NZ_CP047045.1"/>
</dbReference>
<protein>
    <recommendedName>
        <fullName evidence="4">DUF885 domain-containing protein</fullName>
    </recommendedName>
</protein>
<evidence type="ECO:0000256" key="1">
    <source>
        <dbReference type="SAM" id="SignalP"/>
    </source>
</evidence>
<dbReference type="EMBL" id="CP047045">
    <property type="protein sequence ID" value="QGZ93992.1"/>
    <property type="molecule type" value="Genomic_DNA"/>
</dbReference>
<evidence type="ECO:0000313" key="3">
    <source>
        <dbReference type="Proteomes" id="UP000431269"/>
    </source>
</evidence>
<keyword evidence="1" id="KW-0732">Signal</keyword>
<keyword evidence="3" id="KW-1185">Reference proteome</keyword>
<organism evidence="2 3">
    <name type="scientific">Terricaulis silvestris</name>
    <dbReference type="NCBI Taxonomy" id="2686094"/>
    <lineage>
        <taxon>Bacteria</taxon>
        <taxon>Pseudomonadati</taxon>
        <taxon>Pseudomonadota</taxon>
        <taxon>Alphaproteobacteria</taxon>
        <taxon>Caulobacterales</taxon>
        <taxon>Caulobacteraceae</taxon>
        <taxon>Terricaulis</taxon>
    </lineage>
</organism>
<name>A0A6I6MQY2_9CAUL</name>